<dbReference type="EMBL" id="BTGU01000001">
    <property type="protein sequence ID" value="GMN26756.1"/>
    <property type="molecule type" value="Genomic_DNA"/>
</dbReference>
<gene>
    <name evidence="1" type="ORF">TIFTF001_001431</name>
</gene>
<accession>A0AA88CR38</accession>
<dbReference type="AlphaFoldDB" id="A0AA88CR38"/>
<name>A0AA88CR38_FICCA</name>
<comment type="caution">
    <text evidence="1">The sequence shown here is derived from an EMBL/GenBank/DDBJ whole genome shotgun (WGS) entry which is preliminary data.</text>
</comment>
<proteinExistence type="predicted"/>
<keyword evidence="2" id="KW-1185">Reference proteome</keyword>
<evidence type="ECO:0000313" key="1">
    <source>
        <dbReference type="EMBL" id="GMN26756.1"/>
    </source>
</evidence>
<organism evidence="1 2">
    <name type="scientific">Ficus carica</name>
    <name type="common">Common fig</name>
    <dbReference type="NCBI Taxonomy" id="3494"/>
    <lineage>
        <taxon>Eukaryota</taxon>
        <taxon>Viridiplantae</taxon>
        <taxon>Streptophyta</taxon>
        <taxon>Embryophyta</taxon>
        <taxon>Tracheophyta</taxon>
        <taxon>Spermatophyta</taxon>
        <taxon>Magnoliopsida</taxon>
        <taxon>eudicotyledons</taxon>
        <taxon>Gunneridae</taxon>
        <taxon>Pentapetalae</taxon>
        <taxon>rosids</taxon>
        <taxon>fabids</taxon>
        <taxon>Rosales</taxon>
        <taxon>Moraceae</taxon>
        <taxon>Ficeae</taxon>
        <taxon>Ficus</taxon>
    </lineage>
</organism>
<protein>
    <submittedName>
        <fullName evidence="1">Uncharacterized protein</fullName>
    </submittedName>
</protein>
<evidence type="ECO:0000313" key="2">
    <source>
        <dbReference type="Proteomes" id="UP001187192"/>
    </source>
</evidence>
<dbReference type="Proteomes" id="UP001187192">
    <property type="component" value="Unassembled WGS sequence"/>
</dbReference>
<sequence>MKGSPQRAYVGWEQAVAYSQVLSGLAAVLQPGYF</sequence>
<reference evidence="1" key="1">
    <citation type="submission" date="2023-07" db="EMBL/GenBank/DDBJ databases">
        <title>draft genome sequence of fig (Ficus carica).</title>
        <authorList>
            <person name="Takahashi T."/>
            <person name="Nishimura K."/>
        </authorList>
    </citation>
    <scope>NUCLEOTIDE SEQUENCE</scope>
</reference>